<dbReference type="AlphaFoldDB" id="A0A1R1Y1Z2"/>
<dbReference type="Proteomes" id="UP000187429">
    <property type="component" value="Unassembled WGS sequence"/>
</dbReference>
<evidence type="ECO:0000313" key="3">
    <source>
        <dbReference type="Proteomes" id="UP000187429"/>
    </source>
</evidence>
<sequence length="105" mass="12298">MQSSNRRIKKPVPVKPNSINHGYHNESSNDMNVSIYDHVFDVNFDNSYLNEHENLQAPKPNREIAIFMCVQCKSTQEGIVRVTERLLSLEKDFENLMIRLEHKPE</sequence>
<comment type="caution">
    <text evidence="2">The sequence shown here is derived from an EMBL/GenBank/DDBJ whole genome shotgun (WGS) entry which is preliminary data.</text>
</comment>
<dbReference type="EMBL" id="LSSM01002635">
    <property type="protein sequence ID" value="OMJ20933.1"/>
    <property type="molecule type" value="Genomic_DNA"/>
</dbReference>
<gene>
    <name evidence="2" type="ORF">AYI69_g6033</name>
</gene>
<evidence type="ECO:0000256" key="1">
    <source>
        <dbReference type="SAM" id="MobiDB-lite"/>
    </source>
</evidence>
<feature type="compositionally biased region" description="Polar residues" evidence="1">
    <location>
        <begin position="17"/>
        <end position="27"/>
    </location>
</feature>
<feature type="region of interest" description="Disordered" evidence="1">
    <location>
        <begin position="1"/>
        <end position="27"/>
    </location>
</feature>
<reference evidence="3" key="1">
    <citation type="submission" date="2017-01" db="EMBL/GenBank/DDBJ databases">
        <authorList>
            <person name="Wang Y."/>
            <person name="White M."/>
            <person name="Kvist S."/>
            <person name="Moncalvo J.-M."/>
        </authorList>
    </citation>
    <scope>NUCLEOTIDE SEQUENCE [LARGE SCALE GENOMIC DNA]</scope>
    <source>
        <strain evidence="3">ID-206-W2</strain>
    </source>
</reference>
<proteinExistence type="predicted"/>
<keyword evidence="3" id="KW-1185">Reference proteome</keyword>
<accession>A0A1R1Y1Z2</accession>
<name>A0A1R1Y1Z2_9FUNG</name>
<protein>
    <submittedName>
        <fullName evidence="2">Uncharacterized protein</fullName>
    </submittedName>
</protein>
<feature type="compositionally biased region" description="Basic residues" evidence="1">
    <location>
        <begin position="1"/>
        <end position="12"/>
    </location>
</feature>
<organism evidence="2 3">
    <name type="scientific">Smittium culicis</name>
    <dbReference type="NCBI Taxonomy" id="133412"/>
    <lineage>
        <taxon>Eukaryota</taxon>
        <taxon>Fungi</taxon>
        <taxon>Fungi incertae sedis</taxon>
        <taxon>Zoopagomycota</taxon>
        <taxon>Kickxellomycotina</taxon>
        <taxon>Harpellomycetes</taxon>
        <taxon>Harpellales</taxon>
        <taxon>Legeriomycetaceae</taxon>
        <taxon>Smittium</taxon>
    </lineage>
</organism>
<evidence type="ECO:0000313" key="2">
    <source>
        <dbReference type="EMBL" id="OMJ20933.1"/>
    </source>
</evidence>